<dbReference type="Gene3D" id="3.40.1660.10">
    <property type="entry name" value="EreA-like (biosynthetic domain)"/>
    <property type="match status" value="1"/>
</dbReference>
<dbReference type="Pfam" id="PF05139">
    <property type="entry name" value="Erythro_esteras"/>
    <property type="match status" value="1"/>
</dbReference>
<evidence type="ECO:0000313" key="1">
    <source>
        <dbReference type="EMBL" id="MDT0457298.1"/>
    </source>
</evidence>
<reference evidence="1" key="1">
    <citation type="submission" date="2024-05" db="EMBL/GenBank/DDBJ databases">
        <title>30 novel species of actinomycetes from the DSMZ collection.</title>
        <authorList>
            <person name="Nouioui I."/>
        </authorList>
    </citation>
    <scope>NUCLEOTIDE SEQUENCE</scope>
    <source>
        <strain evidence="1">DSM 41527</strain>
    </source>
</reference>
<gene>
    <name evidence="1" type="ORF">RM550_16385</name>
</gene>
<dbReference type="SUPFAM" id="SSF159501">
    <property type="entry name" value="EreA/ChaN-like"/>
    <property type="match status" value="1"/>
</dbReference>
<dbReference type="RefSeq" id="WP_311624445.1">
    <property type="nucleotide sequence ID" value="NZ_JAVRFE010000019.1"/>
</dbReference>
<dbReference type="PANTHER" id="PTHR31299">
    <property type="entry name" value="ESTERASE, PUTATIVE (AFU_ORTHOLOGUE AFUA_1G05850)-RELATED"/>
    <property type="match status" value="1"/>
</dbReference>
<dbReference type="InterPro" id="IPR007815">
    <property type="entry name" value="Emycin_Estase"/>
</dbReference>
<evidence type="ECO:0000313" key="2">
    <source>
        <dbReference type="Proteomes" id="UP001180551"/>
    </source>
</evidence>
<name>A0ABU2T8N4_9ACTN</name>
<comment type="caution">
    <text evidence="1">The sequence shown here is derived from an EMBL/GenBank/DDBJ whole genome shotgun (WGS) entry which is preliminary data.</text>
</comment>
<dbReference type="InterPro" id="IPR052036">
    <property type="entry name" value="Hydrolase/PRTase-associated"/>
</dbReference>
<proteinExistence type="predicted"/>
<dbReference type="Proteomes" id="UP001180551">
    <property type="component" value="Unassembled WGS sequence"/>
</dbReference>
<dbReference type="EMBL" id="JAVRFE010000019">
    <property type="protein sequence ID" value="MDT0457298.1"/>
    <property type="molecule type" value="Genomic_DNA"/>
</dbReference>
<organism evidence="1 2">
    <name type="scientific">Streptomyces mooreae</name>
    <dbReference type="NCBI Taxonomy" id="3075523"/>
    <lineage>
        <taxon>Bacteria</taxon>
        <taxon>Bacillati</taxon>
        <taxon>Actinomycetota</taxon>
        <taxon>Actinomycetes</taxon>
        <taxon>Kitasatosporales</taxon>
        <taxon>Streptomycetaceae</taxon>
        <taxon>Streptomyces</taxon>
    </lineage>
</organism>
<accession>A0ABU2T8N4</accession>
<protein>
    <submittedName>
        <fullName evidence="1">Erythromycin esterase family protein</fullName>
    </submittedName>
</protein>
<dbReference type="PANTHER" id="PTHR31299:SF0">
    <property type="entry name" value="ESTERASE, PUTATIVE (AFU_ORTHOLOGUE AFUA_1G05850)-RELATED"/>
    <property type="match status" value="1"/>
</dbReference>
<keyword evidence="2" id="KW-1185">Reference proteome</keyword>
<sequence length="211" mass="22995">MHPGRPFADHARDAFALIRPLLDADDDDGVLARMRLIVDFHEHSVAGQGFSTDDVAVRAGAIGDYQQRTGLRVAYWEGIAHTSAAAVTNPLAPERGPQPSEGSLLRQRYGAQYVSVAIGFHHGDVGVVTVPEPARDLIDARLGEADLPAHWLDLRPDTVRRRWDGPAKARVISGVYDPSRDAAGHIAVASLADAFDVLIHIRRVTPVRWLP</sequence>